<dbReference type="InterPro" id="IPR042047">
    <property type="entry name" value="SleB_dom1"/>
</dbReference>
<gene>
    <name evidence="2" type="ORF">SAMN04488241_102211</name>
</gene>
<proteinExistence type="predicted"/>
<reference evidence="2 3" key="1">
    <citation type="submission" date="2016-10" db="EMBL/GenBank/DDBJ databases">
        <authorList>
            <person name="de Groot N.N."/>
        </authorList>
    </citation>
    <scope>NUCLEOTIDE SEQUENCE [LARGE SCALE GENOMIC DNA]</scope>
    <source>
        <strain evidence="2 3">CGMCC 1.9113</strain>
    </source>
</reference>
<dbReference type="EMBL" id="FOXP01000002">
    <property type="protein sequence ID" value="SFP48432.1"/>
    <property type="molecule type" value="Genomic_DNA"/>
</dbReference>
<dbReference type="AlphaFoldDB" id="A0A1I5QQB6"/>
<name>A0A1I5QQB6_9SPHN</name>
<feature type="domain" description="Cell wall hydrolase SleB" evidence="1">
    <location>
        <begin position="109"/>
        <end position="218"/>
    </location>
</feature>
<keyword evidence="3" id="KW-1185">Reference proteome</keyword>
<dbReference type="Proteomes" id="UP000199586">
    <property type="component" value="Unassembled WGS sequence"/>
</dbReference>
<dbReference type="InterPro" id="IPR011105">
    <property type="entry name" value="Cell_wall_hydrolase_SleB"/>
</dbReference>
<dbReference type="Pfam" id="PF07486">
    <property type="entry name" value="Hydrolase_2"/>
    <property type="match status" value="1"/>
</dbReference>
<accession>A0A1I5QQB6</accession>
<evidence type="ECO:0000313" key="3">
    <source>
        <dbReference type="Proteomes" id="UP000199586"/>
    </source>
</evidence>
<evidence type="ECO:0000259" key="1">
    <source>
        <dbReference type="Pfam" id="PF07486"/>
    </source>
</evidence>
<evidence type="ECO:0000313" key="2">
    <source>
        <dbReference type="EMBL" id="SFP48432.1"/>
    </source>
</evidence>
<dbReference type="Gene3D" id="1.10.10.2520">
    <property type="entry name" value="Cell wall hydrolase SleB, domain 1"/>
    <property type="match status" value="1"/>
</dbReference>
<dbReference type="OrthoDB" id="9785345at2"/>
<organism evidence="2 3">
    <name type="scientific">Sphingomonas rubra</name>
    <dbReference type="NCBI Taxonomy" id="634430"/>
    <lineage>
        <taxon>Bacteria</taxon>
        <taxon>Pseudomonadati</taxon>
        <taxon>Pseudomonadota</taxon>
        <taxon>Alphaproteobacteria</taxon>
        <taxon>Sphingomonadales</taxon>
        <taxon>Sphingomonadaceae</taxon>
        <taxon>Sphingomonas</taxon>
    </lineage>
</organism>
<protein>
    <submittedName>
        <fullName evidence="2">Cell Wall Hydrolase</fullName>
    </submittedName>
</protein>
<sequence length="309" mass="32476">MEPTVCANRARSSSVTAGIGLAALIGSTSCVPEPSRPAAAPVHVADARALLDGLALTSSVVAKPDRSIGGPAVATPRAAPPFVAAAQNQADADRALECLTTAVYYEAGSESEDGQRAVAQVVLNRVRDRAFPASVCGVVYQGSQRRTGCQFSFTCDGSLNRPRQPAAWNRARAVAEAALAGSVYAPVGGATFYHANYVMPWWAASMTRITTIGAHLFYRWRGAMERTLAFRQSYAQVEPNPPVPRATVAAESAIRNTLVDHDAVTVHRGSASATPMLVSAGVRIHRGALPDLDLPRADGARISEEDGAI</sequence>
<dbReference type="GO" id="GO:0016787">
    <property type="term" value="F:hydrolase activity"/>
    <property type="evidence" value="ECO:0007669"/>
    <property type="project" value="UniProtKB-KW"/>
</dbReference>
<keyword evidence="2" id="KW-0378">Hydrolase</keyword>
<dbReference type="STRING" id="634430.SAMN04488241_102211"/>